<feature type="compositionally biased region" description="Low complexity" evidence="1">
    <location>
        <begin position="15"/>
        <end position="24"/>
    </location>
</feature>
<organism evidence="2 3">
    <name type="scientific">Phialophora macrospora</name>
    <dbReference type="NCBI Taxonomy" id="1851006"/>
    <lineage>
        <taxon>Eukaryota</taxon>
        <taxon>Fungi</taxon>
        <taxon>Dikarya</taxon>
        <taxon>Ascomycota</taxon>
        <taxon>Pezizomycotina</taxon>
        <taxon>Eurotiomycetes</taxon>
        <taxon>Chaetothyriomycetidae</taxon>
        <taxon>Chaetothyriales</taxon>
        <taxon>Herpotrichiellaceae</taxon>
        <taxon>Phialophora</taxon>
    </lineage>
</organism>
<name>A0A0D2D741_9EURO</name>
<dbReference type="PANTHER" id="PTHR37540">
    <property type="entry name" value="TRANSCRIPTION FACTOR (ACR-2), PUTATIVE-RELATED-RELATED"/>
    <property type="match status" value="1"/>
</dbReference>
<reference evidence="2 3" key="1">
    <citation type="submission" date="2015-01" db="EMBL/GenBank/DDBJ databases">
        <title>The Genome Sequence of Capronia semiimmersa CBS27337.</title>
        <authorList>
            <consortium name="The Broad Institute Genomics Platform"/>
            <person name="Cuomo C."/>
            <person name="de Hoog S."/>
            <person name="Gorbushina A."/>
            <person name="Stielow B."/>
            <person name="Teixiera M."/>
            <person name="Abouelleil A."/>
            <person name="Chapman S.B."/>
            <person name="Priest M."/>
            <person name="Young S.K."/>
            <person name="Wortman J."/>
            <person name="Nusbaum C."/>
            <person name="Birren B."/>
        </authorList>
    </citation>
    <scope>NUCLEOTIDE SEQUENCE [LARGE SCALE GENOMIC DNA]</scope>
    <source>
        <strain evidence="2 3">CBS 27337</strain>
    </source>
</reference>
<dbReference type="HOGENOM" id="CLU_480606_0_0_1"/>
<evidence type="ECO:0008006" key="4">
    <source>
        <dbReference type="Google" id="ProtNLM"/>
    </source>
</evidence>
<dbReference type="Proteomes" id="UP000054266">
    <property type="component" value="Unassembled WGS sequence"/>
</dbReference>
<accession>A0A0D2D741</accession>
<feature type="region of interest" description="Disordered" evidence="1">
    <location>
        <begin position="1"/>
        <end position="49"/>
    </location>
</feature>
<evidence type="ECO:0000256" key="1">
    <source>
        <dbReference type="SAM" id="MobiDB-lite"/>
    </source>
</evidence>
<protein>
    <recommendedName>
        <fullName evidence="4">Transcription factor domain-containing protein</fullName>
    </recommendedName>
</protein>
<evidence type="ECO:0000313" key="3">
    <source>
        <dbReference type="Proteomes" id="UP000054266"/>
    </source>
</evidence>
<sequence length="555" mass="62709">MPSHKAGLLFVNKTSSSRSLSNSKGDSERLREIHKHVQKSRDYEKEKENRRIARNARLLPLGWKPVSVAPRQAPGAAPLPTPPETPLSSEARPSTIDLDAIQREGAESKRRHRDPCLDEVPKLALALPSNGSLEPFGQFKIPMNAERHRILEYFVARFFPAVTRSEVAAFMGHPQASPRSPAVQIVRRALSDELHVLALLTAASARMKFVDRYHFSRVDLPERLADVTLQLLRRYLAQGKPITHQLVQSILYLWAVESYRRNWEAVWTHGRMIVYLTDNHLGGFRNLDPYIQRMLWLADRFQAAATQSPPLVKEQWETDELSPQQRTSAITALREHGKQAMGYGFAEASDMFSQGFRRLLDKVLDLCCVIYCHWIAIPEQTSIPNRQWAVARSHFIADELIGFKDDGGGNSPSSPKDRMQDCVRLALIVWMAFVPASTPYADAKLPTLRAAVDATAMRNRLEGILSDADESSFDLNEQLLLFWIAGLGAVTSGVVENQEWFAVQFQRHAKKLGVFSWTDFVSIQERFLMLDTLKAGNLTDLMWLLQRAVHADVGS</sequence>
<feature type="region of interest" description="Disordered" evidence="1">
    <location>
        <begin position="69"/>
        <end position="97"/>
    </location>
</feature>
<gene>
    <name evidence="2" type="ORF">PV04_01517</name>
</gene>
<dbReference type="PANTHER" id="PTHR37540:SF5">
    <property type="entry name" value="TRANSCRIPTION FACTOR DOMAIN-CONTAINING PROTEIN"/>
    <property type="match status" value="1"/>
</dbReference>
<proteinExistence type="predicted"/>
<dbReference type="EMBL" id="KN846956">
    <property type="protein sequence ID" value="KIW73391.1"/>
    <property type="molecule type" value="Genomic_DNA"/>
</dbReference>
<feature type="compositionally biased region" description="Basic and acidic residues" evidence="1">
    <location>
        <begin position="39"/>
        <end position="49"/>
    </location>
</feature>
<evidence type="ECO:0000313" key="2">
    <source>
        <dbReference type="EMBL" id="KIW73391.1"/>
    </source>
</evidence>
<dbReference type="AlphaFoldDB" id="A0A0D2D741"/>
<keyword evidence="3" id="KW-1185">Reference proteome</keyword>
<dbReference type="STRING" id="5601.A0A0D2D741"/>